<comment type="caution">
    <text evidence="1">The sequence shown here is derived from an EMBL/GenBank/DDBJ whole genome shotgun (WGS) entry which is preliminary data.</text>
</comment>
<dbReference type="OrthoDB" id="9420366at2759"/>
<dbReference type="Proteomes" id="UP000765507">
    <property type="component" value="Unassembled WGS sequence"/>
</dbReference>
<sequence>MGGCVSKSTTPKPLSIEQLLRVRARLESQKRLTKKLTACFNLALSEFSQEPLCIQENARMTIQSETTVLVFATGKQENEISVFYLDEKVQYNIKITRWDASVARVCSRMIVKSVAEMVNYIPADSLL</sequence>
<protein>
    <submittedName>
        <fullName evidence="1">Uncharacterized protein</fullName>
    </submittedName>
</protein>
<feature type="non-terminal residue" evidence="1">
    <location>
        <position position="127"/>
    </location>
</feature>
<gene>
    <name evidence="1" type="ORF">G0U57_008089</name>
</gene>
<accession>A0A8T1RXS0</accession>
<name>A0A8T1RXS0_CHESE</name>
<dbReference type="AlphaFoldDB" id="A0A8T1RXS0"/>
<keyword evidence="2" id="KW-1185">Reference proteome</keyword>
<organism evidence="1 2">
    <name type="scientific">Chelydra serpentina</name>
    <name type="common">Snapping turtle</name>
    <name type="synonym">Testudo serpentina</name>
    <dbReference type="NCBI Taxonomy" id="8475"/>
    <lineage>
        <taxon>Eukaryota</taxon>
        <taxon>Metazoa</taxon>
        <taxon>Chordata</taxon>
        <taxon>Craniata</taxon>
        <taxon>Vertebrata</taxon>
        <taxon>Euteleostomi</taxon>
        <taxon>Archelosauria</taxon>
        <taxon>Testudinata</taxon>
        <taxon>Testudines</taxon>
        <taxon>Cryptodira</taxon>
        <taxon>Durocryptodira</taxon>
        <taxon>Americhelydia</taxon>
        <taxon>Chelydroidea</taxon>
        <taxon>Chelydridae</taxon>
        <taxon>Chelydra</taxon>
    </lineage>
</organism>
<evidence type="ECO:0000313" key="2">
    <source>
        <dbReference type="Proteomes" id="UP000765507"/>
    </source>
</evidence>
<evidence type="ECO:0000313" key="1">
    <source>
        <dbReference type="EMBL" id="KAG6921380.1"/>
    </source>
</evidence>
<reference evidence="1 2" key="1">
    <citation type="journal article" date="2020" name="G3 (Bethesda)">
        <title>Draft Genome of the Common Snapping Turtle, Chelydra serpentina, a Model for Phenotypic Plasticity in Reptiles.</title>
        <authorList>
            <person name="Das D."/>
            <person name="Singh S.K."/>
            <person name="Bierstedt J."/>
            <person name="Erickson A."/>
            <person name="Galli G.L.J."/>
            <person name="Crossley D.A. 2nd"/>
            <person name="Rhen T."/>
        </authorList>
    </citation>
    <scope>NUCLEOTIDE SEQUENCE [LARGE SCALE GENOMIC DNA]</scope>
    <source>
        <strain evidence="1">KW</strain>
    </source>
</reference>
<proteinExistence type="predicted"/>
<dbReference type="EMBL" id="JAHGAV010002164">
    <property type="protein sequence ID" value="KAG6921380.1"/>
    <property type="molecule type" value="Genomic_DNA"/>
</dbReference>